<feature type="non-terminal residue" evidence="3">
    <location>
        <position position="1"/>
    </location>
</feature>
<dbReference type="EMBL" id="CAJOBE010041564">
    <property type="protein sequence ID" value="CAF4327909.1"/>
    <property type="molecule type" value="Genomic_DNA"/>
</dbReference>
<evidence type="ECO:0000313" key="2">
    <source>
        <dbReference type="EMBL" id="CAF4275740.1"/>
    </source>
</evidence>
<proteinExistence type="predicted"/>
<comment type="caution">
    <text evidence="3">The sequence shown here is derived from an EMBL/GenBank/DDBJ whole genome shotgun (WGS) entry which is preliminary data.</text>
</comment>
<evidence type="ECO:0000313" key="4">
    <source>
        <dbReference type="Proteomes" id="UP000663874"/>
    </source>
</evidence>
<gene>
    <name evidence="3" type="ORF">FNK824_LOCUS41572</name>
    <name evidence="2" type="ORF">OTI717_LOCUS41255</name>
</gene>
<feature type="coiled-coil region" evidence="1">
    <location>
        <begin position="26"/>
        <end position="53"/>
    </location>
</feature>
<name>A0A820JQQ2_9BILA</name>
<reference evidence="3" key="1">
    <citation type="submission" date="2021-02" db="EMBL/GenBank/DDBJ databases">
        <authorList>
            <person name="Nowell W R."/>
        </authorList>
    </citation>
    <scope>NUCLEOTIDE SEQUENCE</scope>
</reference>
<dbReference type="Proteomes" id="UP000663874">
    <property type="component" value="Unassembled WGS sequence"/>
</dbReference>
<evidence type="ECO:0000313" key="3">
    <source>
        <dbReference type="EMBL" id="CAF4327909.1"/>
    </source>
</evidence>
<organism evidence="3 4">
    <name type="scientific">Rotaria sordida</name>
    <dbReference type="NCBI Taxonomy" id="392033"/>
    <lineage>
        <taxon>Eukaryota</taxon>
        <taxon>Metazoa</taxon>
        <taxon>Spiralia</taxon>
        <taxon>Gnathifera</taxon>
        <taxon>Rotifera</taxon>
        <taxon>Eurotatoria</taxon>
        <taxon>Bdelloidea</taxon>
        <taxon>Philodinida</taxon>
        <taxon>Philodinidae</taxon>
        <taxon>Rotaria</taxon>
    </lineage>
</organism>
<keyword evidence="1" id="KW-0175">Coiled coil</keyword>
<dbReference type="AlphaFoldDB" id="A0A820JQQ2"/>
<protein>
    <submittedName>
        <fullName evidence="3">Uncharacterized protein</fullName>
    </submittedName>
</protein>
<feature type="non-terminal residue" evidence="3">
    <location>
        <position position="56"/>
    </location>
</feature>
<dbReference type="EMBL" id="CAJOAX010039296">
    <property type="protein sequence ID" value="CAF4275740.1"/>
    <property type="molecule type" value="Genomic_DNA"/>
</dbReference>
<sequence>YQKQQWLSSLPFENDPTINPIAIFFRDEKKRRHNQEEEELEKLKQEVFNLPDNIKQ</sequence>
<accession>A0A820JQQ2</accession>
<evidence type="ECO:0000256" key="1">
    <source>
        <dbReference type="SAM" id="Coils"/>
    </source>
</evidence>
<dbReference type="Proteomes" id="UP000663823">
    <property type="component" value="Unassembled WGS sequence"/>
</dbReference>